<evidence type="ECO:0000256" key="3">
    <source>
        <dbReference type="ARBA" id="ARBA00023082"/>
    </source>
</evidence>
<comment type="caution">
    <text evidence="9">The sequence shown here is derived from an EMBL/GenBank/DDBJ whole genome shotgun (WGS) entry which is preliminary data.</text>
</comment>
<dbReference type="Gene3D" id="1.10.1740.10">
    <property type="match status" value="1"/>
</dbReference>
<dbReference type="NCBIfam" id="TIGR02937">
    <property type="entry name" value="sigma70-ECF"/>
    <property type="match status" value="1"/>
</dbReference>
<feature type="domain" description="RNA polymerase sigma factor 70 region 4 type 2" evidence="8">
    <location>
        <begin position="138"/>
        <end position="189"/>
    </location>
</feature>
<dbReference type="PANTHER" id="PTHR43133">
    <property type="entry name" value="RNA POLYMERASE ECF-TYPE SIGMA FACTO"/>
    <property type="match status" value="1"/>
</dbReference>
<dbReference type="PANTHER" id="PTHR43133:SF51">
    <property type="entry name" value="RNA POLYMERASE SIGMA FACTOR"/>
    <property type="match status" value="1"/>
</dbReference>
<sequence length="282" mass="31509">MKSQIGAFKRPVLHYNLAMAKEKDPAKAIETLFELEGGRLHSLARRFCKNEEEAQDLVQDVFLSALKSWDQFDGRSKPSTWLYTIAARRCQRNQRKRAGEPEQLETLEELMPNDEKPMGIVPEASSPEGQLLRKEALESLEMAIASLPADFRMPLVLRDIVGLSVRDVASVLGLEETTVRTRVHRARLKTRQAIENALPKQELPPTPYSQQVCIDLLAAKQEALDRGVPCPIENEVVCSRCQALFSSLDLGQDLCQTLGEASAPKELEALIMGQIRAFRGSS</sequence>
<gene>
    <name evidence="9" type="ORF">HKN21_11505</name>
</gene>
<evidence type="ECO:0000313" key="10">
    <source>
        <dbReference type="Proteomes" id="UP000547674"/>
    </source>
</evidence>
<dbReference type="SUPFAM" id="SSF88946">
    <property type="entry name" value="Sigma2 domain of RNA polymerase sigma factors"/>
    <property type="match status" value="1"/>
</dbReference>
<dbReference type="Pfam" id="PF04542">
    <property type="entry name" value="Sigma70_r2"/>
    <property type="match status" value="1"/>
</dbReference>
<dbReference type="CDD" id="cd06171">
    <property type="entry name" value="Sigma70_r4"/>
    <property type="match status" value="1"/>
</dbReference>
<dbReference type="InterPro" id="IPR013249">
    <property type="entry name" value="RNA_pol_sigma70_r4_t2"/>
</dbReference>
<organism evidence="9 10">
    <name type="scientific">Eiseniibacteriota bacterium</name>
    <dbReference type="NCBI Taxonomy" id="2212470"/>
    <lineage>
        <taxon>Bacteria</taxon>
        <taxon>Candidatus Eiseniibacteriota</taxon>
    </lineage>
</organism>
<accession>A0A7Y2EFV4</accession>
<keyword evidence="5 6" id="KW-0804">Transcription</keyword>
<dbReference type="GO" id="GO:0006352">
    <property type="term" value="P:DNA-templated transcription initiation"/>
    <property type="evidence" value="ECO:0007669"/>
    <property type="project" value="InterPro"/>
</dbReference>
<dbReference type="GO" id="GO:0016987">
    <property type="term" value="F:sigma factor activity"/>
    <property type="evidence" value="ECO:0007669"/>
    <property type="project" value="UniProtKB-KW"/>
</dbReference>
<dbReference type="Gene3D" id="1.10.10.10">
    <property type="entry name" value="Winged helix-like DNA-binding domain superfamily/Winged helix DNA-binding domain"/>
    <property type="match status" value="1"/>
</dbReference>
<dbReference type="InterPro" id="IPR036388">
    <property type="entry name" value="WH-like_DNA-bd_sf"/>
</dbReference>
<evidence type="ECO:0000313" key="9">
    <source>
        <dbReference type="EMBL" id="NNF07378.1"/>
    </source>
</evidence>
<dbReference type="SUPFAM" id="SSF88659">
    <property type="entry name" value="Sigma3 and sigma4 domains of RNA polymerase sigma factors"/>
    <property type="match status" value="1"/>
</dbReference>
<dbReference type="AlphaFoldDB" id="A0A7Y2EFV4"/>
<dbReference type="InterPro" id="IPR039425">
    <property type="entry name" value="RNA_pol_sigma-70-like"/>
</dbReference>
<dbReference type="Proteomes" id="UP000547674">
    <property type="component" value="Unassembled WGS sequence"/>
</dbReference>
<feature type="domain" description="RNA polymerase sigma-70 region 2" evidence="7">
    <location>
        <begin position="32"/>
        <end position="98"/>
    </location>
</feature>
<evidence type="ECO:0000256" key="1">
    <source>
        <dbReference type="ARBA" id="ARBA00010641"/>
    </source>
</evidence>
<dbReference type="InterPro" id="IPR000838">
    <property type="entry name" value="RNA_pol_sigma70_ECF_CS"/>
</dbReference>
<reference evidence="9 10" key="1">
    <citation type="submission" date="2020-03" db="EMBL/GenBank/DDBJ databases">
        <title>Metabolic flexibility allows generalist bacteria to become dominant in a frequently disturbed ecosystem.</title>
        <authorList>
            <person name="Chen Y.-J."/>
            <person name="Leung P.M."/>
            <person name="Bay S.K."/>
            <person name="Hugenholtz P."/>
            <person name="Kessler A.J."/>
            <person name="Shelley G."/>
            <person name="Waite D.W."/>
            <person name="Cook P.L."/>
            <person name="Greening C."/>
        </authorList>
    </citation>
    <scope>NUCLEOTIDE SEQUENCE [LARGE SCALE GENOMIC DNA]</scope>
    <source>
        <strain evidence="9">SS_bin_28</strain>
    </source>
</reference>
<dbReference type="InterPro" id="IPR013324">
    <property type="entry name" value="RNA_pol_sigma_r3/r4-like"/>
</dbReference>
<evidence type="ECO:0000256" key="5">
    <source>
        <dbReference type="ARBA" id="ARBA00023163"/>
    </source>
</evidence>
<dbReference type="EMBL" id="JABDJR010000463">
    <property type="protein sequence ID" value="NNF07378.1"/>
    <property type="molecule type" value="Genomic_DNA"/>
</dbReference>
<protein>
    <recommendedName>
        <fullName evidence="6">RNA polymerase sigma factor</fullName>
    </recommendedName>
</protein>
<dbReference type="GO" id="GO:0003677">
    <property type="term" value="F:DNA binding"/>
    <property type="evidence" value="ECO:0007669"/>
    <property type="project" value="UniProtKB-KW"/>
</dbReference>
<name>A0A7Y2EFV4_UNCEI</name>
<evidence type="ECO:0000259" key="7">
    <source>
        <dbReference type="Pfam" id="PF04542"/>
    </source>
</evidence>
<dbReference type="InterPro" id="IPR007627">
    <property type="entry name" value="RNA_pol_sigma70_r2"/>
</dbReference>
<dbReference type="InterPro" id="IPR013325">
    <property type="entry name" value="RNA_pol_sigma_r2"/>
</dbReference>
<keyword evidence="4 6" id="KW-0238">DNA-binding</keyword>
<evidence type="ECO:0000256" key="6">
    <source>
        <dbReference type="RuleBase" id="RU000716"/>
    </source>
</evidence>
<evidence type="ECO:0000256" key="4">
    <source>
        <dbReference type="ARBA" id="ARBA00023125"/>
    </source>
</evidence>
<dbReference type="PROSITE" id="PS01063">
    <property type="entry name" value="SIGMA70_ECF"/>
    <property type="match status" value="1"/>
</dbReference>
<proteinExistence type="inferred from homology"/>
<evidence type="ECO:0000256" key="2">
    <source>
        <dbReference type="ARBA" id="ARBA00023015"/>
    </source>
</evidence>
<dbReference type="InterPro" id="IPR014284">
    <property type="entry name" value="RNA_pol_sigma-70_dom"/>
</dbReference>
<evidence type="ECO:0000259" key="8">
    <source>
        <dbReference type="Pfam" id="PF08281"/>
    </source>
</evidence>
<dbReference type="Pfam" id="PF08281">
    <property type="entry name" value="Sigma70_r4_2"/>
    <property type="match status" value="1"/>
</dbReference>
<keyword evidence="2 6" id="KW-0805">Transcription regulation</keyword>
<comment type="similarity">
    <text evidence="1 6">Belongs to the sigma-70 factor family. ECF subfamily.</text>
</comment>
<keyword evidence="3 6" id="KW-0731">Sigma factor</keyword>